<keyword evidence="2" id="KW-1185">Reference proteome</keyword>
<name>A0A2T7A2H6_TUBBO</name>
<evidence type="ECO:0000313" key="2">
    <source>
        <dbReference type="Proteomes" id="UP000244722"/>
    </source>
</evidence>
<gene>
    <name evidence="1" type="ORF">B9Z19DRAFT_525043</name>
</gene>
<reference evidence="1 2" key="1">
    <citation type="submission" date="2017-04" db="EMBL/GenBank/DDBJ databases">
        <title>Draft genome sequence of Tuber borchii Vittad., a whitish edible truffle.</title>
        <authorList>
            <consortium name="DOE Joint Genome Institute"/>
            <person name="Murat C."/>
            <person name="Kuo A."/>
            <person name="Barry K.W."/>
            <person name="Clum A."/>
            <person name="Dockter R.B."/>
            <person name="Fauchery L."/>
            <person name="Iotti M."/>
            <person name="Kohler A."/>
            <person name="Labutti K."/>
            <person name="Lindquist E.A."/>
            <person name="Lipzen A."/>
            <person name="Ohm R.A."/>
            <person name="Wang M."/>
            <person name="Grigoriev I.V."/>
            <person name="Zambonelli A."/>
            <person name="Martin F.M."/>
        </authorList>
    </citation>
    <scope>NUCLEOTIDE SEQUENCE [LARGE SCALE GENOMIC DNA]</scope>
    <source>
        <strain evidence="1 2">Tbo3840</strain>
    </source>
</reference>
<sequence length="206" mass="23114">MELLIGGYSYGSLIASLTPPIPDILKLLEEPPPSTPAFAKALLTAKESARRWLDTHSSTRTSYSGTFNRAAVHAALQQEENRKLECEQARHGIDKKWKVTVRYLLVSPLLPPISSFMMGFAGMKAWSLGRGSVDEGEKGIEATDARVLAVYGDGDTFTGIRKYRKWREKMEDERWRGVEVGGAGHFWREEGVMRVLVSQTEEWVRG</sequence>
<dbReference type="Gene3D" id="3.40.50.1820">
    <property type="entry name" value="alpha/beta hydrolase"/>
    <property type="match status" value="1"/>
</dbReference>
<dbReference type="EMBL" id="NESQ01000036">
    <property type="protein sequence ID" value="PUU81936.1"/>
    <property type="molecule type" value="Genomic_DNA"/>
</dbReference>
<dbReference type="InterPro" id="IPR029058">
    <property type="entry name" value="AB_hydrolase_fold"/>
</dbReference>
<evidence type="ECO:0008006" key="3">
    <source>
        <dbReference type="Google" id="ProtNLM"/>
    </source>
</evidence>
<evidence type="ECO:0000313" key="1">
    <source>
        <dbReference type="EMBL" id="PUU81936.1"/>
    </source>
</evidence>
<dbReference type="PANTHER" id="PTHR42103:SF2">
    <property type="entry name" value="AB HYDROLASE-1 DOMAIN-CONTAINING PROTEIN"/>
    <property type="match status" value="1"/>
</dbReference>
<organism evidence="1 2">
    <name type="scientific">Tuber borchii</name>
    <name type="common">White truffle</name>
    <dbReference type="NCBI Taxonomy" id="42251"/>
    <lineage>
        <taxon>Eukaryota</taxon>
        <taxon>Fungi</taxon>
        <taxon>Dikarya</taxon>
        <taxon>Ascomycota</taxon>
        <taxon>Pezizomycotina</taxon>
        <taxon>Pezizomycetes</taxon>
        <taxon>Pezizales</taxon>
        <taxon>Tuberaceae</taxon>
        <taxon>Tuber</taxon>
    </lineage>
</organism>
<proteinExistence type="predicted"/>
<accession>A0A2T7A2H6</accession>
<dbReference type="AlphaFoldDB" id="A0A2T7A2H6"/>
<dbReference type="PANTHER" id="PTHR42103">
    <property type="entry name" value="ALPHA/BETA-HYDROLASES SUPERFAMILY PROTEIN"/>
    <property type="match status" value="1"/>
</dbReference>
<dbReference type="OrthoDB" id="10260961at2759"/>
<dbReference type="SUPFAM" id="SSF53474">
    <property type="entry name" value="alpha/beta-Hydrolases"/>
    <property type="match status" value="1"/>
</dbReference>
<comment type="caution">
    <text evidence="1">The sequence shown here is derived from an EMBL/GenBank/DDBJ whole genome shotgun (WGS) entry which is preliminary data.</text>
</comment>
<dbReference type="STRING" id="42251.A0A2T7A2H6"/>
<dbReference type="Proteomes" id="UP000244722">
    <property type="component" value="Unassembled WGS sequence"/>
</dbReference>
<protein>
    <recommendedName>
        <fullName evidence="3">Alpha/Beta hydrolase protein</fullName>
    </recommendedName>
</protein>